<dbReference type="AlphaFoldDB" id="A0A4Z2IJG4"/>
<evidence type="ECO:0000256" key="1">
    <source>
        <dbReference type="SAM" id="MobiDB-lite"/>
    </source>
</evidence>
<dbReference type="EMBL" id="SRLO01000078">
    <property type="protein sequence ID" value="TNN77901.1"/>
    <property type="molecule type" value="Genomic_DNA"/>
</dbReference>
<evidence type="ECO:0000313" key="2">
    <source>
        <dbReference type="EMBL" id="TNN77901.1"/>
    </source>
</evidence>
<gene>
    <name evidence="2" type="ORF">EYF80_011824</name>
</gene>
<organism evidence="2 3">
    <name type="scientific">Liparis tanakae</name>
    <name type="common">Tanaka's snailfish</name>
    <dbReference type="NCBI Taxonomy" id="230148"/>
    <lineage>
        <taxon>Eukaryota</taxon>
        <taxon>Metazoa</taxon>
        <taxon>Chordata</taxon>
        <taxon>Craniata</taxon>
        <taxon>Vertebrata</taxon>
        <taxon>Euteleostomi</taxon>
        <taxon>Actinopterygii</taxon>
        <taxon>Neopterygii</taxon>
        <taxon>Teleostei</taxon>
        <taxon>Neoteleostei</taxon>
        <taxon>Acanthomorphata</taxon>
        <taxon>Eupercaria</taxon>
        <taxon>Perciformes</taxon>
        <taxon>Cottioidei</taxon>
        <taxon>Cottales</taxon>
        <taxon>Liparidae</taxon>
        <taxon>Liparis</taxon>
    </lineage>
</organism>
<evidence type="ECO:0000313" key="3">
    <source>
        <dbReference type="Proteomes" id="UP000314294"/>
    </source>
</evidence>
<name>A0A4Z2IJG4_9TELE</name>
<comment type="caution">
    <text evidence="2">The sequence shown here is derived from an EMBL/GenBank/DDBJ whole genome shotgun (WGS) entry which is preliminary data.</text>
</comment>
<reference evidence="2 3" key="1">
    <citation type="submission" date="2019-03" db="EMBL/GenBank/DDBJ databases">
        <title>First draft genome of Liparis tanakae, snailfish: a comprehensive survey of snailfish specific genes.</title>
        <authorList>
            <person name="Kim W."/>
            <person name="Song I."/>
            <person name="Jeong J.-H."/>
            <person name="Kim D."/>
            <person name="Kim S."/>
            <person name="Ryu S."/>
            <person name="Song J.Y."/>
            <person name="Lee S.K."/>
        </authorList>
    </citation>
    <scope>NUCLEOTIDE SEQUENCE [LARGE SCALE GENOMIC DNA]</scope>
    <source>
        <tissue evidence="2">Muscle</tissue>
    </source>
</reference>
<sequence>MSRQKEPDQSNACGGRLPGKDDLLQLRHQGGSKCLRFGFVPWLRSNGASTKRLHSSWKFTALLKGKLAAVESGTTLIPVSKNRFTRKLSERVT</sequence>
<accession>A0A4Z2IJG4</accession>
<protein>
    <submittedName>
        <fullName evidence="2">Uncharacterized protein</fullName>
    </submittedName>
</protein>
<proteinExistence type="predicted"/>
<keyword evidence="3" id="KW-1185">Reference proteome</keyword>
<feature type="region of interest" description="Disordered" evidence="1">
    <location>
        <begin position="1"/>
        <end position="21"/>
    </location>
</feature>
<dbReference type="Proteomes" id="UP000314294">
    <property type="component" value="Unassembled WGS sequence"/>
</dbReference>